<reference evidence="1" key="2">
    <citation type="journal article" date="2015" name="Data Brief">
        <title>Shoot transcriptome of the giant reed, Arundo donax.</title>
        <authorList>
            <person name="Barrero R.A."/>
            <person name="Guerrero F.D."/>
            <person name="Moolhuijzen P."/>
            <person name="Goolsby J.A."/>
            <person name="Tidwell J."/>
            <person name="Bellgard S.E."/>
            <person name="Bellgard M.I."/>
        </authorList>
    </citation>
    <scope>NUCLEOTIDE SEQUENCE</scope>
    <source>
        <tissue evidence="1">Shoot tissue taken approximately 20 cm above the soil surface</tissue>
    </source>
</reference>
<accession>A0A0A9E0N6</accession>
<evidence type="ECO:0000313" key="1">
    <source>
        <dbReference type="EMBL" id="JAD94379.1"/>
    </source>
</evidence>
<sequence>MFFEPVLGSQTRTTFSVPPETRRVPVSFIASA</sequence>
<proteinExistence type="predicted"/>
<reference evidence="1" key="1">
    <citation type="submission" date="2014-09" db="EMBL/GenBank/DDBJ databases">
        <authorList>
            <person name="Magalhaes I.L.F."/>
            <person name="Oliveira U."/>
            <person name="Santos F.R."/>
            <person name="Vidigal T.H.D.A."/>
            <person name="Brescovit A.D."/>
            <person name="Santos A.J."/>
        </authorList>
    </citation>
    <scope>NUCLEOTIDE SEQUENCE</scope>
    <source>
        <tissue evidence="1">Shoot tissue taken approximately 20 cm above the soil surface</tissue>
    </source>
</reference>
<organism evidence="1">
    <name type="scientific">Arundo donax</name>
    <name type="common">Giant reed</name>
    <name type="synonym">Donax arundinaceus</name>
    <dbReference type="NCBI Taxonomy" id="35708"/>
    <lineage>
        <taxon>Eukaryota</taxon>
        <taxon>Viridiplantae</taxon>
        <taxon>Streptophyta</taxon>
        <taxon>Embryophyta</taxon>
        <taxon>Tracheophyta</taxon>
        <taxon>Spermatophyta</taxon>
        <taxon>Magnoliopsida</taxon>
        <taxon>Liliopsida</taxon>
        <taxon>Poales</taxon>
        <taxon>Poaceae</taxon>
        <taxon>PACMAD clade</taxon>
        <taxon>Arundinoideae</taxon>
        <taxon>Arundineae</taxon>
        <taxon>Arundo</taxon>
    </lineage>
</organism>
<dbReference type="EMBL" id="GBRH01203516">
    <property type="protein sequence ID" value="JAD94379.1"/>
    <property type="molecule type" value="Transcribed_RNA"/>
</dbReference>
<name>A0A0A9E0N6_ARUDO</name>
<protein>
    <submittedName>
        <fullName evidence="1">Uncharacterized protein</fullName>
    </submittedName>
</protein>
<dbReference type="AlphaFoldDB" id="A0A0A9E0N6"/>